<evidence type="ECO:0000313" key="2">
    <source>
        <dbReference type="Proteomes" id="UP001063816"/>
    </source>
</evidence>
<dbReference type="NCBIfam" id="NF041743">
    <property type="entry name" value="RdrA"/>
    <property type="match status" value="1"/>
</dbReference>
<accession>A0A9J6Q8N2</accession>
<organism evidence="1 2">
    <name type="scientific">Silvania hatchlandensis</name>
    <dbReference type="NCBI Taxonomy" id="2926469"/>
    <lineage>
        <taxon>Bacteria</taxon>
        <taxon>Pseudomonadati</taxon>
        <taxon>Pseudomonadota</taxon>
        <taxon>Gammaproteobacteria</taxon>
        <taxon>Enterobacterales</taxon>
        <taxon>Enterobacteriaceae</taxon>
        <taxon>Silvania</taxon>
    </lineage>
</organism>
<comment type="caution">
    <text evidence="1">The sequence shown here is derived from an EMBL/GenBank/DDBJ whole genome shotgun (WGS) entry which is preliminary data.</text>
</comment>
<protein>
    <submittedName>
        <fullName evidence="1">KAP family NTPase</fullName>
    </submittedName>
</protein>
<dbReference type="EMBL" id="JAMGZK010000054">
    <property type="protein sequence ID" value="MCU6666603.1"/>
    <property type="molecule type" value="Genomic_DNA"/>
</dbReference>
<proteinExistence type="predicted"/>
<gene>
    <name evidence="1" type="ORF">M8014_19900</name>
</gene>
<dbReference type="Proteomes" id="UP001063816">
    <property type="component" value="Unassembled WGS sequence"/>
</dbReference>
<reference evidence="1" key="1">
    <citation type="submission" date="2022-05" db="EMBL/GenBank/DDBJ databases">
        <title>Description of a novel species of Leclercia; Leclercia tamurae and the Proposal for a Novel Genus Silvania gen. nov. Containing Two Novel Species Silvania hatchlandensis sp. nov. and Silvania confinis sp. nov. Isolated from the Rhizosphere of Oak.</title>
        <authorList>
            <person name="Maddock D.W."/>
            <person name="Brady C.L."/>
            <person name="Denman S."/>
            <person name="Arnold D."/>
        </authorList>
    </citation>
    <scope>NUCLEOTIDE SEQUENCE</scope>
    <source>
        <strain evidence="1">H19S6</strain>
    </source>
</reference>
<dbReference type="AlphaFoldDB" id="A0A9J6Q8N2"/>
<sequence>MNTIYIPLDSGESAVLKDPDTLLPRKIYEQLAQFIGKAVKAVDDLPKNSESFNETRSHKAISIDGERGTGKTSVLVNLRDYLASNHKEFAGDIHILDPIDPTLLEDGESLFLHIIVAAVLQDKDIKVAQGRDINKSRTFTQKLEELAHGLESVDLQQSQRGMDKIRSLYGSKHLANCVEAFLISALDLVGKKLLILPIDDVDTSLNRAFENLEILRRYLTSPYILPIVSGDRRLYDEVCWRDFHGRLNKDSSYERKKSYDIAKELAIEYQRKILPLPRRLSMPAVSDYWQHDGIDVTLDKNGIPLRNFMAWLKIFITGPVNGLEGSDLPLPIPSIRALTQFINHCGDLIHDFPEPFKKKVSLLAIRRIWQMPDVPLDIIESFAKKYRELSKEAKREYGEAYRLFYDELKISNTLESKTYLAEDKKSAWVDKLCEYFRFEPEAGAVFLTLQAKQYWFSWNKGENRNQSVLETPLFQPLQHEQREYELFENNDDLSDWESQLKTKLPETWLAAIKGQKTLLPYPVAEVGVNTSLTWKYWEDVHEYYHDKDLENKAIFLISALTQRNFYTNSKQSIVLNIGRVFEVIITSLVSDIELTDLQRIRQRSPFYSASALAPTKTLYLDEFNSKKNTRMNSRFESERELPDEPLEEIPDENEMMFKTLCDEINQWRKDNNIANIEISPWLVYKVFNKVYSQGISGQNGLGYRNSALHIAGWVFYSTWSAFGSFEKGELFGLSDVVSTTNINSTRNFYSNDNFRVNVGPFTPEQNQQSNSDREAYQHRKIYGEKTRTVSYVLATHPLKKWIDEVLSVEFKQKQYTDSQTEKKTLSQTEKIIDIKPAKEFITRKLSISPLARLVKARIKTQLEMIYPGFNKAKAFIDEVISNFPKTDPAVKTLLAAFEELYSEGDK</sequence>
<evidence type="ECO:0000313" key="1">
    <source>
        <dbReference type="EMBL" id="MCU6666603.1"/>
    </source>
</evidence>
<name>A0A9J6Q8N2_9ENTR</name>
<dbReference type="RefSeq" id="WP_271284106.1">
    <property type="nucleotide sequence ID" value="NZ_JAMGZK010000054.1"/>
</dbReference>
<keyword evidence="2" id="KW-1185">Reference proteome</keyword>